<dbReference type="Proteomes" id="UP000236161">
    <property type="component" value="Unassembled WGS sequence"/>
</dbReference>
<name>A0A2I0B2P0_9ASPA</name>
<evidence type="ECO:0000313" key="1">
    <source>
        <dbReference type="EMBL" id="PKA62052.1"/>
    </source>
</evidence>
<gene>
    <name evidence="1" type="ORF">AXF42_Ash018277</name>
</gene>
<evidence type="ECO:0000313" key="2">
    <source>
        <dbReference type="Proteomes" id="UP000236161"/>
    </source>
</evidence>
<sequence>MTRMAMSSARAMPQLVHKAKAVRMAGQIPNLLLLLFLLFTSVLVALTAVASSAYEVMQRHEMSTGQRGGANAMILLEMGG</sequence>
<dbReference type="EMBL" id="KZ451921">
    <property type="protein sequence ID" value="PKA62052.1"/>
    <property type="molecule type" value="Genomic_DNA"/>
</dbReference>
<proteinExistence type="predicted"/>
<keyword evidence="2" id="KW-1185">Reference proteome</keyword>
<protein>
    <submittedName>
        <fullName evidence="1">Uncharacterized protein</fullName>
    </submittedName>
</protein>
<reference evidence="1 2" key="1">
    <citation type="journal article" date="2017" name="Nature">
        <title>The Apostasia genome and the evolution of orchids.</title>
        <authorList>
            <person name="Zhang G.Q."/>
            <person name="Liu K.W."/>
            <person name="Li Z."/>
            <person name="Lohaus R."/>
            <person name="Hsiao Y.Y."/>
            <person name="Niu S.C."/>
            <person name="Wang J.Y."/>
            <person name="Lin Y.C."/>
            <person name="Xu Q."/>
            <person name="Chen L.J."/>
            <person name="Yoshida K."/>
            <person name="Fujiwara S."/>
            <person name="Wang Z.W."/>
            <person name="Zhang Y.Q."/>
            <person name="Mitsuda N."/>
            <person name="Wang M."/>
            <person name="Liu G.H."/>
            <person name="Pecoraro L."/>
            <person name="Huang H.X."/>
            <person name="Xiao X.J."/>
            <person name="Lin M."/>
            <person name="Wu X.Y."/>
            <person name="Wu W.L."/>
            <person name="Chen Y.Y."/>
            <person name="Chang S.B."/>
            <person name="Sakamoto S."/>
            <person name="Ohme-Takagi M."/>
            <person name="Yagi M."/>
            <person name="Zeng S.J."/>
            <person name="Shen C.Y."/>
            <person name="Yeh C.M."/>
            <person name="Luo Y.B."/>
            <person name="Tsai W.C."/>
            <person name="Van de Peer Y."/>
            <person name="Liu Z.J."/>
        </authorList>
    </citation>
    <scope>NUCLEOTIDE SEQUENCE [LARGE SCALE GENOMIC DNA]</scope>
    <source>
        <strain evidence="2">cv. Shenzhen</strain>
        <tissue evidence="1">Stem</tissue>
    </source>
</reference>
<organism evidence="1 2">
    <name type="scientific">Apostasia shenzhenica</name>
    <dbReference type="NCBI Taxonomy" id="1088818"/>
    <lineage>
        <taxon>Eukaryota</taxon>
        <taxon>Viridiplantae</taxon>
        <taxon>Streptophyta</taxon>
        <taxon>Embryophyta</taxon>
        <taxon>Tracheophyta</taxon>
        <taxon>Spermatophyta</taxon>
        <taxon>Magnoliopsida</taxon>
        <taxon>Liliopsida</taxon>
        <taxon>Asparagales</taxon>
        <taxon>Orchidaceae</taxon>
        <taxon>Apostasioideae</taxon>
        <taxon>Apostasia</taxon>
    </lineage>
</organism>
<dbReference type="AlphaFoldDB" id="A0A2I0B2P0"/>
<accession>A0A2I0B2P0</accession>